<feature type="domain" description="GH10" evidence="8">
    <location>
        <begin position="49"/>
        <end position="339"/>
    </location>
</feature>
<dbReference type="Pfam" id="PF00331">
    <property type="entry name" value="Glyco_hydro_10"/>
    <property type="match status" value="1"/>
</dbReference>
<proteinExistence type="inferred from homology"/>
<comment type="caution">
    <text evidence="9">The sequence shown here is derived from an EMBL/GenBank/DDBJ whole genome shotgun (WGS) entry which is preliminary data.</text>
</comment>
<dbReference type="SMART" id="SM00633">
    <property type="entry name" value="Glyco_10"/>
    <property type="match status" value="1"/>
</dbReference>
<evidence type="ECO:0000256" key="3">
    <source>
        <dbReference type="ARBA" id="ARBA00023277"/>
    </source>
</evidence>
<dbReference type="Proteomes" id="UP000807306">
    <property type="component" value="Unassembled WGS sequence"/>
</dbReference>
<dbReference type="InterPro" id="IPR044846">
    <property type="entry name" value="GH10"/>
</dbReference>
<organism evidence="9 10">
    <name type="scientific">Crepidotus variabilis</name>
    <dbReference type="NCBI Taxonomy" id="179855"/>
    <lineage>
        <taxon>Eukaryota</taxon>
        <taxon>Fungi</taxon>
        <taxon>Dikarya</taxon>
        <taxon>Basidiomycota</taxon>
        <taxon>Agaricomycotina</taxon>
        <taxon>Agaricomycetes</taxon>
        <taxon>Agaricomycetidae</taxon>
        <taxon>Agaricales</taxon>
        <taxon>Agaricineae</taxon>
        <taxon>Crepidotaceae</taxon>
        <taxon>Crepidotus</taxon>
    </lineage>
</organism>
<dbReference type="GO" id="GO:0031176">
    <property type="term" value="F:endo-1,4-beta-xylanase activity"/>
    <property type="evidence" value="ECO:0007669"/>
    <property type="project" value="UniProtKB-EC"/>
</dbReference>
<keyword evidence="3 6" id="KW-0119">Carbohydrate metabolism</keyword>
<feature type="signal peptide" evidence="7">
    <location>
        <begin position="1"/>
        <end position="19"/>
    </location>
</feature>
<comment type="catalytic activity">
    <reaction evidence="6">
        <text>Endohydrolysis of (1-&gt;4)-beta-D-xylosidic linkages in xylans.</text>
        <dbReference type="EC" id="3.2.1.8"/>
    </reaction>
</comment>
<keyword evidence="9" id="KW-0858">Xylan degradation</keyword>
<dbReference type="PRINTS" id="PR00134">
    <property type="entry name" value="GLHYDRLASE10"/>
</dbReference>
<evidence type="ECO:0000256" key="7">
    <source>
        <dbReference type="SAM" id="SignalP"/>
    </source>
</evidence>
<comment type="similarity">
    <text evidence="1 6">Belongs to the glycosyl hydrolase 10 (cellulase F) family.</text>
</comment>
<keyword evidence="10" id="KW-1185">Reference proteome</keyword>
<evidence type="ECO:0000256" key="4">
    <source>
        <dbReference type="ARBA" id="ARBA00023295"/>
    </source>
</evidence>
<evidence type="ECO:0000256" key="2">
    <source>
        <dbReference type="ARBA" id="ARBA00022801"/>
    </source>
</evidence>
<dbReference type="InterPro" id="IPR017853">
    <property type="entry name" value="GH"/>
</dbReference>
<evidence type="ECO:0000256" key="5">
    <source>
        <dbReference type="ARBA" id="ARBA00023326"/>
    </source>
</evidence>
<gene>
    <name evidence="9" type="ORF">CPB83DRAFT_856672</name>
</gene>
<keyword evidence="5 6" id="KW-0624">Polysaccharide degradation</keyword>
<dbReference type="PANTHER" id="PTHR31490:SF76">
    <property type="entry name" value="ENDO-1,4-BETA-XYLANASE C"/>
    <property type="match status" value="1"/>
</dbReference>
<accession>A0A9P6EDQ3</accession>
<reference evidence="9" key="1">
    <citation type="submission" date="2020-11" db="EMBL/GenBank/DDBJ databases">
        <authorList>
            <consortium name="DOE Joint Genome Institute"/>
            <person name="Ahrendt S."/>
            <person name="Riley R."/>
            <person name="Andreopoulos W."/>
            <person name="Labutti K."/>
            <person name="Pangilinan J."/>
            <person name="Ruiz-Duenas F.J."/>
            <person name="Barrasa J.M."/>
            <person name="Sanchez-Garcia M."/>
            <person name="Camarero S."/>
            <person name="Miyauchi S."/>
            <person name="Serrano A."/>
            <person name="Linde D."/>
            <person name="Babiker R."/>
            <person name="Drula E."/>
            <person name="Ayuso-Fernandez I."/>
            <person name="Pacheco R."/>
            <person name="Padilla G."/>
            <person name="Ferreira P."/>
            <person name="Barriuso J."/>
            <person name="Kellner H."/>
            <person name="Castanera R."/>
            <person name="Alfaro M."/>
            <person name="Ramirez L."/>
            <person name="Pisabarro A.G."/>
            <person name="Kuo A."/>
            <person name="Tritt A."/>
            <person name="Lipzen A."/>
            <person name="He G."/>
            <person name="Yan M."/>
            <person name="Ng V."/>
            <person name="Cullen D."/>
            <person name="Martin F."/>
            <person name="Rosso M.-N."/>
            <person name="Henrissat B."/>
            <person name="Hibbett D."/>
            <person name="Martinez A.T."/>
            <person name="Grigoriev I.V."/>
        </authorList>
    </citation>
    <scope>NUCLEOTIDE SEQUENCE</scope>
    <source>
        <strain evidence="9">CBS 506.95</strain>
    </source>
</reference>
<keyword evidence="4 6" id="KW-0326">Glycosidase</keyword>
<evidence type="ECO:0000313" key="10">
    <source>
        <dbReference type="Proteomes" id="UP000807306"/>
    </source>
</evidence>
<evidence type="ECO:0000259" key="8">
    <source>
        <dbReference type="PROSITE" id="PS51760"/>
    </source>
</evidence>
<protein>
    <recommendedName>
        <fullName evidence="6">Beta-xylanase</fullName>
        <ecNumber evidence="6">3.2.1.8</ecNumber>
    </recommendedName>
</protein>
<evidence type="ECO:0000256" key="6">
    <source>
        <dbReference type="RuleBase" id="RU361174"/>
    </source>
</evidence>
<dbReference type="OrthoDB" id="3055998at2759"/>
<name>A0A9P6EDQ3_9AGAR</name>
<dbReference type="GO" id="GO:0045493">
    <property type="term" value="P:xylan catabolic process"/>
    <property type="evidence" value="ECO:0007669"/>
    <property type="project" value="UniProtKB-KW"/>
</dbReference>
<dbReference type="SUPFAM" id="SSF51445">
    <property type="entry name" value="(Trans)glycosidases"/>
    <property type="match status" value="1"/>
</dbReference>
<dbReference type="InterPro" id="IPR001000">
    <property type="entry name" value="GH10_dom"/>
</dbReference>
<evidence type="ECO:0000313" key="9">
    <source>
        <dbReference type="EMBL" id="KAF9527067.1"/>
    </source>
</evidence>
<evidence type="ECO:0000256" key="1">
    <source>
        <dbReference type="ARBA" id="ARBA00007495"/>
    </source>
</evidence>
<sequence>MSRLIGLIFATILLSHSYALTTNPLVARTSPTGLTAKFQSKGKKFWGSAADPNTLSKPGVVDILQREFGQVTPEYSMKWDATEPSRGVYNFDQSDQLVNWAVSNGKLIRAHTFVWHSSLPSWVQGINDHDTLTNVIANHVGALAGHFKGKVYCNISNGLSRFQWDVVNEVLNDDGTLRDSVFSRVLGESFIPLAFKVARDVDPGAVRYINDYSLEWDSPKTRAMVDLVNRINANDGSQMIQGIGSQMHLEPGKTGGALSALQILAGANVQEIAITELDIEFASPDDYKTILSACLQVSKCVSITSWGVSDTDSWRASFTPLLFDGNYNPKQAYHDVIGAMS</sequence>
<keyword evidence="2 6" id="KW-0378">Hydrolase</keyword>
<dbReference type="Gene3D" id="3.20.20.80">
    <property type="entry name" value="Glycosidases"/>
    <property type="match status" value="1"/>
</dbReference>
<feature type="chain" id="PRO_5040434010" description="Beta-xylanase" evidence="7">
    <location>
        <begin position="20"/>
        <end position="341"/>
    </location>
</feature>
<keyword evidence="7" id="KW-0732">Signal</keyword>
<dbReference type="PANTHER" id="PTHR31490">
    <property type="entry name" value="GLYCOSYL HYDROLASE"/>
    <property type="match status" value="1"/>
</dbReference>
<dbReference type="EC" id="3.2.1.8" evidence="6"/>
<dbReference type="AlphaFoldDB" id="A0A9P6EDQ3"/>
<dbReference type="PROSITE" id="PS51760">
    <property type="entry name" value="GH10_2"/>
    <property type="match status" value="1"/>
</dbReference>
<dbReference type="EMBL" id="MU157864">
    <property type="protein sequence ID" value="KAF9527067.1"/>
    <property type="molecule type" value="Genomic_DNA"/>
</dbReference>